<dbReference type="EMBL" id="GL385397">
    <property type="protein sequence ID" value="EJT76572.1"/>
    <property type="molecule type" value="Genomic_DNA"/>
</dbReference>
<evidence type="ECO:0000256" key="1">
    <source>
        <dbReference type="SAM" id="MobiDB-lite"/>
    </source>
</evidence>
<name>J3NYY9_GAET3</name>
<reference evidence="3" key="4">
    <citation type="journal article" date="2015" name="G3 (Bethesda)">
        <title>Genome sequences of three phytopathogenic species of the Magnaporthaceae family of fungi.</title>
        <authorList>
            <person name="Okagaki L.H."/>
            <person name="Nunes C.C."/>
            <person name="Sailsbery J."/>
            <person name="Clay B."/>
            <person name="Brown D."/>
            <person name="John T."/>
            <person name="Oh Y."/>
            <person name="Young N."/>
            <person name="Fitzgerald M."/>
            <person name="Haas B.J."/>
            <person name="Zeng Q."/>
            <person name="Young S."/>
            <person name="Adiconis X."/>
            <person name="Fan L."/>
            <person name="Levin J.Z."/>
            <person name="Mitchell T.K."/>
            <person name="Okubara P.A."/>
            <person name="Farman M.L."/>
            <person name="Kohn L.M."/>
            <person name="Birren B."/>
            <person name="Ma L.-J."/>
            <person name="Dean R.A."/>
        </authorList>
    </citation>
    <scope>NUCLEOTIDE SEQUENCE</scope>
    <source>
        <strain evidence="3">R3-111a-1</strain>
    </source>
</reference>
<dbReference type="HOGENOM" id="CLU_1001307_0_0_1"/>
<proteinExistence type="predicted"/>
<reference evidence="2" key="2">
    <citation type="submission" date="2010-07" db="EMBL/GenBank/DDBJ databases">
        <authorList>
            <consortium name="The Broad Institute Genome Sequencing Platform"/>
            <consortium name="Broad Institute Genome Sequencing Center for Infectious Disease"/>
            <person name="Ma L.-J."/>
            <person name="Dead R."/>
            <person name="Young S."/>
            <person name="Zeng Q."/>
            <person name="Koehrsen M."/>
            <person name="Alvarado L."/>
            <person name="Berlin A."/>
            <person name="Chapman S.B."/>
            <person name="Chen Z."/>
            <person name="Freedman E."/>
            <person name="Gellesch M."/>
            <person name="Goldberg J."/>
            <person name="Griggs A."/>
            <person name="Gujja S."/>
            <person name="Heilman E.R."/>
            <person name="Heiman D."/>
            <person name="Hepburn T."/>
            <person name="Howarth C."/>
            <person name="Jen D."/>
            <person name="Larson L."/>
            <person name="Mehta T."/>
            <person name="Neiman D."/>
            <person name="Pearson M."/>
            <person name="Roberts A."/>
            <person name="Saif S."/>
            <person name="Shea T."/>
            <person name="Shenoy N."/>
            <person name="Sisk P."/>
            <person name="Stolte C."/>
            <person name="Sykes S."/>
            <person name="Walk T."/>
            <person name="White J."/>
            <person name="Yandava C."/>
            <person name="Haas B."/>
            <person name="Nusbaum C."/>
            <person name="Birren B."/>
        </authorList>
    </citation>
    <scope>NUCLEOTIDE SEQUENCE</scope>
    <source>
        <strain evidence="2">R3-111a-1</strain>
    </source>
</reference>
<dbReference type="Proteomes" id="UP000006039">
    <property type="component" value="Unassembled WGS sequence"/>
</dbReference>
<dbReference type="RefSeq" id="XP_009222572.1">
    <property type="nucleotide sequence ID" value="XM_009224308.1"/>
</dbReference>
<reference evidence="4" key="1">
    <citation type="submission" date="2010-07" db="EMBL/GenBank/DDBJ databases">
        <title>The genome sequence of Gaeumannomyces graminis var. tritici strain R3-111a-1.</title>
        <authorList>
            <consortium name="The Broad Institute Genome Sequencing Platform"/>
            <person name="Ma L.-J."/>
            <person name="Dead R."/>
            <person name="Young S."/>
            <person name="Zeng Q."/>
            <person name="Koehrsen M."/>
            <person name="Alvarado L."/>
            <person name="Berlin A."/>
            <person name="Chapman S.B."/>
            <person name="Chen Z."/>
            <person name="Freedman E."/>
            <person name="Gellesch M."/>
            <person name="Goldberg J."/>
            <person name="Griggs A."/>
            <person name="Gujja S."/>
            <person name="Heilman E.R."/>
            <person name="Heiman D."/>
            <person name="Hepburn T."/>
            <person name="Howarth C."/>
            <person name="Jen D."/>
            <person name="Larson L."/>
            <person name="Mehta T."/>
            <person name="Neiman D."/>
            <person name="Pearson M."/>
            <person name="Roberts A."/>
            <person name="Saif S."/>
            <person name="Shea T."/>
            <person name="Shenoy N."/>
            <person name="Sisk P."/>
            <person name="Stolte C."/>
            <person name="Sykes S."/>
            <person name="Walk T."/>
            <person name="White J."/>
            <person name="Yandava C."/>
            <person name="Haas B."/>
            <person name="Nusbaum C."/>
            <person name="Birren B."/>
        </authorList>
    </citation>
    <scope>NUCLEOTIDE SEQUENCE [LARGE SCALE GENOMIC DNA]</scope>
    <source>
        <strain evidence="4">R3-111a-1</strain>
    </source>
</reference>
<dbReference type="GeneID" id="20346948"/>
<accession>J3NYY9</accession>
<feature type="region of interest" description="Disordered" evidence="1">
    <location>
        <begin position="244"/>
        <end position="278"/>
    </location>
</feature>
<gene>
    <name evidence="3" type="primary">20346948</name>
    <name evidence="2" type="ORF">GGTG_06490</name>
</gene>
<reference evidence="3" key="5">
    <citation type="submission" date="2018-04" db="UniProtKB">
        <authorList>
            <consortium name="EnsemblFungi"/>
        </authorList>
    </citation>
    <scope>IDENTIFICATION</scope>
    <source>
        <strain evidence="3">R3-111a-1</strain>
    </source>
</reference>
<evidence type="ECO:0000313" key="2">
    <source>
        <dbReference type="EMBL" id="EJT76572.1"/>
    </source>
</evidence>
<evidence type="ECO:0000313" key="4">
    <source>
        <dbReference type="Proteomes" id="UP000006039"/>
    </source>
</evidence>
<evidence type="ECO:0000313" key="3">
    <source>
        <dbReference type="EnsemblFungi" id="EJT76572"/>
    </source>
</evidence>
<reference evidence="2" key="3">
    <citation type="submission" date="2010-09" db="EMBL/GenBank/DDBJ databases">
        <title>Annotation of Gaeumannomyces graminis var. tritici R3-111a-1.</title>
        <authorList>
            <consortium name="The Broad Institute Genome Sequencing Platform"/>
            <person name="Ma L.-J."/>
            <person name="Dead R."/>
            <person name="Young S.K."/>
            <person name="Zeng Q."/>
            <person name="Gargeya S."/>
            <person name="Fitzgerald M."/>
            <person name="Haas B."/>
            <person name="Abouelleil A."/>
            <person name="Alvarado L."/>
            <person name="Arachchi H.M."/>
            <person name="Berlin A."/>
            <person name="Brown A."/>
            <person name="Chapman S.B."/>
            <person name="Chen Z."/>
            <person name="Dunbar C."/>
            <person name="Freedman E."/>
            <person name="Gearin G."/>
            <person name="Gellesch M."/>
            <person name="Goldberg J."/>
            <person name="Griggs A."/>
            <person name="Gujja S."/>
            <person name="Heiman D."/>
            <person name="Howarth C."/>
            <person name="Larson L."/>
            <person name="Lui A."/>
            <person name="MacDonald P.J.P."/>
            <person name="Mehta T."/>
            <person name="Montmayeur A."/>
            <person name="Murphy C."/>
            <person name="Neiman D."/>
            <person name="Pearson M."/>
            <person name="Priest M."/>
            <person name="Roberts A."/>
            <person name="Saif S."/>
            <person name="Shea T."/>
            <person name="Shenoy N."/>
            <person name="Sisk P."/>
            <person name="Stolte C."/>
            <person name="Sykes S."/>
            <person name="Yandava C."/>
            <person name="Wortman J."/>
            <person name="Nusbaum C."/>
            <person name="Birren B."/>
        </authorList>
    </citation>
    <scope>NUCLEOTIDE SEQUENCE</scope>
    <source>
        <strain evidence="2">R3-111a-1</strain>
    </source>
</reference>
<keyword evidence="4" id="KW-1185">Reference proteome</keyword>
<sequence length="278" mass="29508">MSPVHSDQGQDAASCGVGKPRTSERKRLRGRQAQLRPQLARRCVFRSAHVSFPPSHYHRVAEYGWRAGTVWLPWGCCNSAEVAASRGREHEMDVAADSASLFVVQVKPDCPATARGGKGRWELRKAAVWFGKSSLQGNKAQLKAFSSAAPSSQLSRCPDDAPSLAGRAGFGQAGFERGAAKLADRNSVFCLCLALDMESVLGPRRSACSSNIEPSLFNPFSSMWTGLVGNAAGRWGGATTRFSGVDGTRPGGVAPQWAPPGSAGARPGATRDALQLAR</sequence>
<dbReference type="EnsemblFungi" id="EJT76572">
    <property type="protein sequence ID" value="EJT76572"/>
    <property type="gene ID" value="GGTG_06490"/>
</dbReference>
<dbReference type="AlphaFoldDB" id="J3NYY9"/>
<organism evidence="2">
    <name type="scientific">Gaeumannomyces tritici (strain R3-111a-1)</name>
    <name type="common">Wheat and barley take-all root rot fungus</name>
    <name type="synonym">Gaeumannomyces graminis var. tritici</name>
    <dbReference type="NCBI Taxonomy" id="644352"/>
    <lineage>
        <taxon>Eukaryota</taxon>
        <taxon>Fungi</taxon>
        <taxon>Dikarya</taxon>
        <taxon>Ascomycota</taxon>
        <taxon>Pezizomycotina</taxon>
        <taxon>Sordariomycetes</taxon>
        <taxon>Sordariomycetidae</taxon>
        <taxon>Magnaporthales</taxon>
        <taxon>Magnaporthaceae</taxon>
        <taxon>Gaeumannomyces</taxon>
    </lineage>
</organism>
<dbReference type="VEuPathDB" id="FungiDB:GGTG_06490"/>
<feature type="compositionally biased region" description="Polar residues" evidence="1">
    <location>
        <begin position="1"/>
        <end position="11"/>
    </location>
</feature>
<feature type="region of interest" description="Disordered" evidence="1">
    <location>
        <begin position="1"/>
        <end position="35"/>
    </location>
</feature>
<feature type="compositionally biased region" description="Low complexity" evidence="1">
    <location>
        <begin position="259"/>
        <end position="268"/>
    </location>
</feature>
<protein>
    <submittedName>
        <fullName evidence="2 3">Uncharacterized protein</fullName>
    </submittedName>
</protein>